<dbReference type="InterPro" id="IPR000488">
    <property type="entry name" value="Death_dom"/>
</dbReference>
<dbReference type="OrthoDB" id="10037120at2759"/>
<dbReference type="PANTHER" id="PTHR15079">
    <property type="entry name" value="MYD88"/>
    <property type="match status" value="1"/>
</dbReference>
<evidence type="ECO:0000256" key="3">
    <source>
        <dbReference type="ARBA" id="ARBA00023198"/>
    </source>
</evidence>
<feature type="region of interest" description="Disordered" evidence="4">
    <location>
        <begin position="315"/>
        <end position="339"/>
    </location>
</feature>
<name>A0A9N9MHT2_9CUCU</name>
<dbReference type="GO" id="GO:0035325">
    <property type="term" value="F:Toll-like receptor binding"/>
    <property type="evidence" value="ECO:0007669"/>
    <property type="project" value="TreeGrafter"/>
</dbReference>
<dbReference type="PROSITE" id="PS50017">
    <property type="entry name" value="DEATH_DOMAIN"/>
    <property type="match status" value="1"/>
</dbReference>
<dbReference type="SUPFAM" id="SSF52200">
    <property type="entry name" value="Toll/Interleukin receptor TIR domain"/>
    <property type="match status" value="1"/>
</dbReference>
<feature type="compositionally biased region" description="Polar residues" evidence="4">
    <location>
        <begin position="317"/>
        <end position="332"/>
    </location>
</feature>
<keyword evidence="8" id="KW-1185">Reference proteome</keyword>
<evidence type="ECO:0000313" key="7">
    <source>
        <dbReference type="EMBL" id="CAG9760570.1"/>
    </source>
</evidence>
<dbReference type="GO" id="GO:0008063">
    <property type="term" value="P:Toll signaling pathway"/>
    <property type="evidence" value="ECO:0007669"/>
    <property type="project" value="TreeGrafter"/>
</dbReference>
<keyword evidence="2" id="KW-0963">Cytoplasm</keyword>
<feature type="domain" description="TIR" evidence="6">
    <location>
        <begin position="154"/>
        <end position="286"/>
    </location>
</feature>
<reference evidence="7" key="1">
    <citation type="submission" date="2022-01" db="EMBL/GenBank/DDBJ databases">
        <authorList>
            <person name="King R."/>
        </authorList>
    </citation>
    <scope>NUCLEOTIDE SEQUENCE</scope>
</reference>
<sequence length="468" mass="53509">MNSLELDNNNANNNVLVLRPATRTLISSLLNPIKLLRNERGLPRDWQGLAELCGVAGELIPSISNEHNPTATILKTWQEQIKSEATVDKLITYLEQIDRSDVVDDILPLIAEDLKYHKEHLPNGKTVKPFDFESDKSVLTRDDVNRINEGLDPQLYDAFVLFDEDDIDFATELIDNMEKNYDLKFCVKERDLVAGGSEHDAIIRLIAERCGRLIVILSQAFLQSNANKFFYSLAQSISIDQRARKIIPCLYKDCGRLPPELDCYFKLDIRKSGTFWNFWDKLRDSIKVPEKLPRPKLSLPNNDLFRGIEASEKRNSVSRSVSNTDQQPNLKSTLHKDSISPRSISQSVKFNSMNDLQNAKMSVDNIVPSTSANNLEKCEDKAVRKRFSFFKKFKNFVPTSKSDKNRLPTEQQLQIDIAAGIKNDNNFDENVSDQTPNNKKGNKCEEKREKKKKFTLKLNKKKAVLEET</sequence>
<organism evidence="7 8">
    <name type="scientific">Ceutorhynchus assimilis</name>
    <name type="common">cabbage seed weevil</name>
    <dbReference type="NCBI Taxonomy" id="467358"/>
    <lineage>
        <taxon>Eukaryota</taxon>
        <taxon>Metazoa</taxon>
        <taxon>Ecdysozoa</taxon>
        <taxon>Arthropoda</taxon>
        <taxon>Hexapoda</taxon>
        <taxon>Insecta</taxon>
        <taxon>Pterygota</taxon>
        <taxon>Neoptera</taxon>
        <taxon>Endopterygota</taxon>
        <taxon>Coleoptera</taxon>
        <taxon>Polyphaga</taxon>
        <taxon>Cucujiformia</taxon>
        <taxon>Curculionidae</taxon>
        <taxon>Ceutorhynchinae</taxon>
        <taxon>Ceutorhynchus</taxon>
    </lineage>
</organism>
<dbReference type="InterPro" id="IPR000157">
    <property type="entry name" value="TIR_dom"/>
</dbReference>
<evidence type="ECO:0000313" key="8">
    <source>
        <dbReference type="Proteomes" id="UP001152799"/>
    </source>
</evidence>
<proteinExistence type="predicted"/>
<evidence type="ECO:0000256" key="2">
    <source>
        <dbReference type="ARBA" id="ARBA00022490"/>
    </source>
</evidence>
<dbReference type="SUPFAM" id="SSF47986">
    <property type="entry name" value="DEATH domain"/>
    <property type="match status" value="1"/>
</dbReference>
<dbReference type="EMBL" id="OU892277">
    <property type="protein sequence ID" value="CAG9760570.1"/>
    <property type="molecule type" value="Genomic_DNA"/>
</dbReference>
<feature type="domain" description="Death" evidence="5">
    <location>
        <begin position="45"/>
        <end position="110"/>
    </location>
</feature>
<accession>A0A9N9MHT2</accession>
<dbReference type="Pfam" id="PF00531">
    <property type="entry name" value="Death"/>
    <property type="match status" value="1"/>
</dbReference>
<dbReference type="GO" id="GO:0043123">
    <property type="term" value="P:positive regulation of canonical NF-kappaB signal transduction"/>
    <property type="evidence" value="ECO:0007669"/>
    <property type="project" value="InterPro"/>
</dbReference>
<evidence type="ECO:0000259" key="5">
    <source>
        <dbReference type="PROSITE" id="PS50017"/>
    </source>
</evidence>
<dbReference type="GO" id="GO:0005737">
    <property type="term" value="C:cytoplasm"/>
    <property type="evidence" value="ECO:0007669"/>
    <property type="project" value="UniProtKB-SubCell"/>
</dbReference>
<dbReference type="Pfam" id="PF01582">
    <property type="entry name" value="TIR"/>
    <property type="match status" value="1"/>
</dbReference>
<dbReference type="GO" id="GO:0005886">
    <property type="term" value="C:plasma membrane"/>
    <property type="evidence" value="ECO:0007669"/>
    <property type="project" value="TreeGrafter"/>
</dbReference>
<evidence type="ECO:0000256" key="4">
    <source>
        <dbReference type="SAM" id="MobiDB-lite"/>
    </source>
</evidence>
<dbReference type="InterPro" id="IPR035897">
    <property type="entry name" value="Toll_tir_struct_dom_sf"/>
</dbReference>
<evidence type="ECO:0008006" key="9">
    <source>
        <dbReference type="Google" id="ProtNLM"/>
    </source>
</evidence>
<dbReference type="GO" id="GO:0050830">
    <property type="term" value="P:defense response to Gram-positive bacterium"/>
    <property type="evidence" value="ECO:0007669"/>
    <property type="project" value="TreeGrafter"/>
</dbReference>
<dbReference type="InterPro" id="IPR011029">
    <property type="entry name" value="DEATH-like_dom_sf"/>
</dbReference>
<dbReference type="Gene3D" id="3.40.50.10140">
    <property type="entry name" value="Toll/interleukin-1 receptor homology (TIR) domain"/>
    <property type="match status" value="1"/>
</dbReference>
<dbReference type="GO" id="GO:0002755">
    <property type="term" value="P:MyD88-dependent toll-like receptor signaling pathway"/>
    <property type="evidence" value="ECO:0007669"/>
    <property type="project" value="InterPro"/>
</dbReference>
<dbReference type="InterPro" id="IPR017281">
    <property type="entry name" value="Myelin_different_resp_MyD88"/>
</dbReference>
<dbReference type="Proteomes" id="UP001152799">
    <property type="component" value="Chromosome 1"/>
</dbReference>
<dbReference type="AlphaFoldDB" id="A0A9N9MHT2"/>
<evidence type="ECO:0000259" key="6">
    <source>
        <dbReference type="PROSITE" id="PS50104"/>
    </source>
</evidence>
<dbReference type="GO" id="GO:0034142">
    <property type="term" value="P:toll-like receptor 4 signaling pathway"/>
    <property type="evidence" value="ECO:0007669"/>
    <property type="project" value="TreeGrafter"/>
</dbReference>
<evidence type="ECO:0000256" key="1">
    <source>
        <dbReference type="ARBA" id="ARBA00004496"/>
    </source>
</evidence>
<dbReference type="PROSITE" id="PS50104">
    <property type="entry name" value="TIR"/>
    <property type="match status" value="1"/>
</dbReference>
<dbReference type="GO" id="GO:0070976">
    <property type="term" value="F:TIR domain binding"/>
    <property type="evidence" value="ECO:0007669"/>
    <property type="project" value="InterPro"/>
</dbReference>
<protein>
    <recommendedName>
        <fullName evidence="9">Myeloid differentiation primary response protein MyD88</fullName>
    </recommendedName>
</protein>
<dbReference type="PANTHER" id="PTHR15079:SF3">
    <property type="entry name" value="MYELOID DIFFERENTIATION PRIMARY RESPONSE PROTEIN MYD88"/>
    <property type="match status" value="1"/>
</dbReference>
<dbReference type="Gene3D" id="1.10.533.10">
    <property type="entry name" value="Death Domain, Fas"/>
    <property type="match status" value="1"/>
</dbReference>
<dbReference type="SMART" id="SM00255">
    <property type="entry name" value="TIR"/>
    <property type="match status" value="1"/>
</dbReference>
<comment type="subcellular location">
    <subcellularLocation>
        <location evidence="1">Cytoplasm</location>
    </subcellularLocation>
</comment>
<gene>
    <name evidence="7" type="ORF">CEUTPL_LOCUS1294</name>
</gene>
<feature type="region of interest" description="Disordered" evidence="4">
    <location>
        <begin position="426"/>
        <end position="449"/>
    </location>
</feature>
<dbReference type="GO" id="GO:0045087">
    <property type="term" value="P:innate immune response"/>
    <property type="evidence" value="ECO:0007669"/>
    <property type="project" value="TreeGrafter"/>
</dbReference>
<keyword evidence="3" id="KW-0395">Inflammatory response</keyword>